<organism evidence="3 4">
    <name type="scientific">Tessaracoccus antarcticus</name>
    <dbReference type="NCBI Taxonomy" id="2479848"/>
    <lineage>
        <taxon>Bacteria</taxon>
        <taxon>Bacillati</taxon>
        <taxon>Actinomycetota</taxon>
        <taxon>Actinomycetes</taxon>
        <taxon>Propionibacteriales</taxon>
        <taxon>Propionibacteriaceae</taxon>
        <taxon>Tessaracoccus</taxon>
    </lineage>
</organism>
<dbReference type="EMBL" id="REFW01000003">
    <property type="protein sequence ID" value="RMB58824.1"/>
    <property type="molecule type" value="Genomic_DNA"/>
</dbReference>
<evidence type="ECO:0000256" key="1">
    <source>
        <dbReference type="SAM" id="Phobius"/>
    </source>
</evidence>
<dbReference type="OrthoDB" id="3354538at2"/>
<feature type="domain" description="YdbS-like PH" evidence="2">
    <location>
        <begin position="84"/>
        <end position="142"/>
    </location>
</feature>
<protein>
    <submittedName>
        <fullName evidence="3">PH domain-containing protein</fullName>
    </submittedName>
</protein>
<dbReference type="InterPro" id="IPR005182">
    <property type="entry name" value="YdbS-like_PH"/>
</dbReference>
<feature type="transmembrane region" description="Helical" evidence="1">
    <location>
        <begin position="60"/>
        <end position="81"/>
    </location>
</feature>
<dbReference type="PANTHER" id="PTHR37938">
    <property type="entry name" value="BLL0215 PROTEIN"/>
    <property type="match status" value="1"/>
</dbReference>
<reference evidence="3 4" key="1">
    <citation type="submission" date="2018-10" db="EMBL/GenBank/DDBJ databases">
        <title>Tessaracoccus antarcticuss sp. nov., isolated from sediment.</title>
        <authorList>
            <person name="Zhou L.Y."/>
            <person name="Du Z.J."/>
        </authorList>
    </citation>
    <scope>NUCLEOTIDE SEQUENCE [LARGE SCALE GENOMIC DNA]</scope>
    <source>
        <strain evidence="3 4">JDX10</strain>
    </source>
</reference>
<keyword evidence="1" id="KW-0812">Transmembrane</keyword>
<dbReference type="Proteomes" id="UP000275256">
    <property type="component" value="Unassembled WGS sequence"/>
</dbReference>
<dbReference type="RefSeq" id="WP_121901944.1">
    <property type="nucleotide sequence ID" value="NZ_REFW01000003.1"/>
</dbReference>
<dbReference type="PANTHER" id="PTHR37938:SF1">
    <property type="entry name" value="BLL0215 PROTEIN"/>
    <property type="match status" value="1"/>
</dbReference>
<gene>
    <name evidence="3" type="ORF">EAX62_11905</name>
</gene>
<keyword evidence="1" id="KW-0472">Membrane</keyword>
<evidence type="ECO:0000259" key="2">
    <source>
        <dbReference type="Pfam" id="PF03703"/>
    </source>
</evidence>
<evidence type="ECO:0000313" key="3">
    <source>
        <dbReference type="EMBL" id="RMB58824.1"/>
    </source>
</evidence>
<dbReference type="Pfam" id="PF03703">
    <property type="entry name" value="bPH_2"/>
    <property type="match status" value="1"/>
</dbReference>
<evidence type="ECO:0000313" key="4">
    <source>
        <dbReference type="Proteomes" id="UP000275256"/>
    </source>
</evidence>
<comment type="caution">
    <text evidence="3">The sequence shown here is derived from an EMBL/GenBank/DDBJ whole genome shotgun (WGS) entry which is preliminary data.</text>
</comment>
<keyword evidence="1" id="KW-1133">Transmembrane helix</keyword>
<name>A0A3M0G1N4_9ACTN</name>
<keyword evidence="4" id="KW-1185">Reference proteome</keyword>
<proteinExistence type="predicted"/>
<dbReference type="AlphaFoldDB" id="A0A3M0G1N4"/>
<accession>A0A3M0G1N4</accession>
<sequence length="178" mass="20311">MGFISRLLEPDAHRHLIDEEGEVVVEEVHKHWAATFWWYVLMSLSIPLFISMVWAGDFFWLPLAAGLVLLVVSMWKCHVAYMDRFVITNMRVFRIHGIFNQNLATVPLARILDISMTQTLAGQLCGYGHFIFESAAQDQGLKIIRYVGDPTERDLIIQRTISRAGLRGNVPHPVRPAP</sequence>
<feature type="transmembrane region" description="Helical" evidence="1">
    <location>
        <begin position="36"/>
        <end position="54"/>
    </location>
</feature>